<accession>A0A7Y9U9B5</accession>
<name>A0A7Y9U9B5_9BURK</name>
<organism evidence="3 4">
    <name type="scientific">Sphaerotilus montanus</name>
    <dbReference type="NCBI Taxonomy" id="522889"/>
    <lineage>
        <taxon>Bacteria</taxon>
        <taxon>Pseudomonadati</taxon>
        <taxon>Pseudomonadota</taxon>
        <taxon>Betaproteobacteria</taxon>
        <taxon>Burkholderiales</taxon>
        <taxon>Sphaerotilaceae</taxon>
        <taxon>Sphaerotilus</taxon>
    </lineage>
</organism>
<proteinExistence type="inferred from homology"/>
<keyword evidence="2" id="KW-0235">DNA replication</keyword>
<dbReference type="Proteomes" id="UP000518288">
    <property type="component" value="Unassembled WGS sequence"/>
</dbReference>
<dbReference type="EMBL" id="JACCFH010000003">
    <property type="protein sequence ID" value="NYG35531.1"/>
    <property type="molecule type" value="Genomic_DNA"/>
</dbReference>
<evidence type="ECO:0008006" key="5">
    <source>
        <dbReference type="Google" id="ProtNLM"/>
    </source>
</evidence>
<evidence type="ECO:0000256" key="2">
    <source>
        <dbReference type="ARBA" id="ARBA00022705"/>
    </source>
</evidence>
<dbReference type="InterPro" id="IPR000989">
    <property type="entry name" value="Rep"/>
</dbReference>
<gene>
    <name evidence="3" type="ORF">BDD16_004594</name>
</gene>
<feature type="non-terminal residue" evidence="3">
    <location>
        <position position="321"/>
    </location>
</feature>
<protein>
    <recommendedName>
        <fullName evidence="5">Replication protein</fullName>
    </recommendedName>
</protein>
<reference evidence="3 4" key="1">
    <citation type="submission" date="2020-07" db="EMBL/GenBank/DDBJ databases">
        <title>Genomic Encyclopedia of Archaeal and Bacterial Type Strains, Phase II (KMG-II): from individual species to whole genera.</title>
        <authorList>
            <person name="Goeker M."/>
        </authorList>
    </citation>
    <scope>NUCLEOTIDE SEQUENCE [LARGE SCALE GENOMIC DNA]</scope>
    <source>
        <strain evidence="3 4">DSM 21226</strain>
    </source>
</reference>
<sequence length="321" mass="35707">MSEFYGAPGADVCAHTKKPFICASTGEIAGPSRTVVEHARAARARRFDLLSVIRSIYPSHRTASCMWSRVSQDTQIQVVRDVLTLKARYSGLRVCGSIWTCPVCAAKISERRAAELAQAITQARNLDIEVALLTVTVPHVRGESLADLLAALRKAWRSFTSGGTSGRLRRAIGLVGTIRNTEVTYGENGWHPHFHCLMFFRGKLVDLEEIQRAWGEHWQKCAVSAGLREPSTEHGLTIQPGDYAARYVSKWGLEHEMTKSMAKKSRVGGRTPFDIADDFADGKDVEKNAALWREYATAFKGQRQLYWSAGLKKLLVVEDKT</sequence>
<dbReference type="AlphaFoldDB" id="A0A7Y9U9B5"/>
<keyword evidence="4" id="KW-1185">Reference proteome</keyword>
<comment type="similarity">
    <text evidence="1">Belongs to the Gram-positive plasmids replication protein type 1 family.</text>
</comment>
<evidence type="ECO:0000256" key="1">
    <source>
        <dbReference type="ARBA" id="ARBA00008909"/>
    </source>
</evidence>
<dbReference type="GO" id="GO:0006260">
    <property type="term" value="P:DNA replication"/>
    <property type="evidence" value="ECO:0007669"/>
    <property type="project" value="UniProtKB-KW"/>
</dbReference>
<dbReference type="GO" id="GO:0003677">
    <property type="term" value="F:DNA binding"/>
    <property type="evidence" value="ECO:0007669"/>
    <property type="project" value="InterPro"/>
</dbReference>
<evidence type="ECO:0000313" key="4">
    <source>
        <dbReference type="Proteomes" id="UP000518288"/>
    </source>
</evidence>
<comment type="caution">
    <text evidence="3">The sequence shown here is derived from an EMBL/GenBank/DDBJ whole genome shotgun (WGS) entry which is preliminary data.</text>
</comment>
<evidence type="ECO:0000313" key="3">
    <source>
        <dbReference type="EMBL" id="NYG35531.1"/>
    </source>
</evidence>
<dbReference type="Pfam" id="PF01446">
    <property type="entry name" value="Rep_1"/>
    <property type="match status" value="1"/>
</dbReference>